<evidence type="ECO:0000313" key="1">
    <source>
        <dbReference type="EMBL" id="GMG29457.1"/>
    </source>
</evidence>
<dbReference type="Proteomes" id="UP001165205">
    <property type="component" value="Unassembled WGS sequence"/>
</dbReference>
<reference evidence="1" key="1">
    <citation type="submission" date="2023-04" db="EMBL/GenBank/DDBJ databases">
        <title>Aspergillus oryzae NBRC 4228.</title>
        <authorList>
            <person name="Ichikawa N."/>
            <person name="Sato H."/>
            <person name="Tonouchi N."/>
        </authorList>
    </citation>
    <scope>NUCLEOTIDE SEQUENCE</scope>
    <source>
        <strain evidence="1">NBRC 4228</strain>
    </source>
</reference>
<gene>
    <name evidence="1" type="ORF">Aory04_000571800</name>
</gene>
<proteinExistence type="predicted"/>
<organism evidence="1 2">
    <name type="scientific">Aspergillus oryzae</name>
    <name type="common">Yellow koji mold</name>
    <dbReference type="NCBI Taxonomy" id="5062"/>
    <lineage>
        <taxon>Eukaryota</taxon>
        <taxon>Fungi</taxon>
        <taxon>Dikarya</taxon>
        <taxon>Ascomycota</taxon>
        <taxon>Pezizomycotina</taxon>
        <taxon>Eurotiomycetes</taxon>
        <taxon>Eurotiomycetidae</taxon>
        <taxon>Eurotiales</taxon>
        <taxon>Aspergillaceae</taxon>
        <taxon>Aspergillus</taxon>
        <taxon>Aspergillus subgen. Circumdati</taxon>
    </lineage>
</organism>
<dbReference type="AlphaFoldDB" id="A0AAN4YHU2"/>
<name>A0AAN4YHU2_ASPOZ</name>
<evidence type="ECO:0000313" key="2">
    <source>
        <dbReference type="Proteomes" id="UP001165205"/>
    </source>
</evidence>
<accession>A0AAN4YHU2</accession>
<comment type="caution">
    <text evidence="1">The sequence shown here is derived from an EMBL/GenBank/DDBJ whole genome shotgun (WGS) entry which is preliminary data.</text>
</comment>
<dbReference type="EMBL" id="BSYA01000057">
    <property type="protein sequence ID" value="GMG29457.1"/>
    <property type="molecule type" value="Genomic_DNA"/>
</dbReference>
<protein>
    <submittedName>
        <fullName evidence="1">Unnamed protein product</fullName>
    </submittedName>
</protein>
<sequence>MQNNATVGAPRSIPNTVPICTKTETIGVRADSAVEDRVATYVQYKQPVQLNWQLRIKSSTSLLTPRDSENLSSSSIPSINWLAAILNRPTDWMSDRIALSIAACGLPSDMHRIGIRL</sequence>